<dbReference type="OrthoDB" id="10034532at2759"/>
<dbReference type="SUPFAM" id="SSF48726">
    <property type="entry name" value="Immunoglobulin"/>
    <property type="match status" value="1"/>
</dbReference>
<evidence type="ECO:0000313" key="5">
    <source>
        <dbReference type="RefSeq" id="XP_035659388.1"/>
    </source>
</evidence>
<keyword evidence="2" id="KW-0732">Signal</keyword>
<dbReference type="Gene3D" id="2.60.40.10">
    <property type="entry name" value="Immunoglobulins"/>
    <property type="match status" value="1"/>
</dbReference>
<feature type="signal peptide" evidence="2">
    <location>
        <begin position="1"/>
        <end position="24"/>
    </location>
</feature>
<dbReference type="AlphaFoldDB" id="A0A9J7HHB4"/>
<dbReference type="InterPro" id="IPR036179">
    <property type="entry name" value="Ig-like_dom_sf"/>
</dbReference>
<dbReference type="RefSeq" id="XP_035659388.1">
    <property type="nucleotide sequence ID" value="XM_035803495.1"/>
</dbReference>
<dbReference type="Proteomes" id="UP000001554">
    <property type="component" value="Chromosome 17"/>
</dbReference>
<feature type="domain" description="Ig-like" evidence="3">
    <location>
        <begin position="131"/>
        <end position="223"/>
    </location>
</feature>
<dbReference type="GeneID" id="118404423"/>
<protein>
    <submittedName>
        <fullName evidence="5">Uncharacterized protein LOC118404423</fullName>
    </submittedName>
</protein>
<reference evidence="4" key="1">
    <citation type="journal article" date="2020" name="Nat. Ecol. Evol.">
        <title>Deeply conserved synteny resolves early events in vertebrate evolution.</title>
        <authorList>
            <person name="Simakov O."/>
            <person name="Marletaz F."/>
            <person name="Yue J.X."/>
            <person name="O'Connell B."/>
            <person name="Jenkins J."/>
            <person name="Brandt A."/>
            <person name="Calef R."/>
            <person name="Tung C.H."/>
            <person name="Huang T.K."/>
            <person name="Schmutz J."/>
            <person name="Satoh N."/>
            <person name="Yu J.K."/>
            <person name="Putnam N.H."/>
            <person name="Green R.E."/>
            <person name="Rokhsar D.S."/>
        </authorList>
    </citation>
    <scope>NUCLEOTIDE SEQUENCE [LARGE SCALE GENOMIC DNA]</scope>
    <source>
        <strain evidence="4">S238N-H82</strain>
    </source>
</reference>
<dbReference type="InterPro" id="IPR013783">
    <property type="entry name" value="Ig-like_fold"/>
</dbReference>
<organism evidence="4 5">
    <name type="scientific">Branchiostoma floridae</name>
    <name type="common">Florida lancelet</name>
    <name type="synonym">Amphioxus</name>
    <dbReference type="NCBI Taxonomy" id="7739"/>
    <lineage>
        <taxon>Eukaryota</taxon>
        <taxon>Metazoa</taxon>
        <taxon>Chordata</taxon>
        <taxon>Cephalochordata</taxon>
        <taxon>Leptocardii</taxon>
        <taxon>Amphioxiformes</taxon>
        <taxon>Branchiostomatidae</taxon>
        <taxon>Branchiostoma</taxon>
    </lineage>
</organism>
<gene>
    <name evidence="5" type="primary">LOC118404423</name>
</gene>
<evidence type="ECO:0000313" key="4">
    <source>
        <dbReference type="Proteomes" id="UP000001554"/>
    </source>
</evidence>
<accession>A0A9J7HHB4</accession>
<keyword evidence="1" id="KW-1133">Transmembrane helix</keyword>
<feature type="chain" id="PRO_5039946942" evidence="2">
    <location>
        <begin position="25"/>
        <end position="338"/>
    </location>
</feature>
<keyword evidence="1" id="KW-0472">Membrane</keyword>
<dbReference type="KEGG" id="bfo:118404423"/>
<name>A0A9J7HHB4_BRAFL</name>
<reference evidence="5" key="2">
    <citation type="submission" date="2025-08" db="UniProtKB">
        <authorList>
            <consortium name="RefSeq"/>
        </authorList>
    </citation>
    <scope>IDENTIFICATION</scope>
    <source>
        <strain evidence="5">S238N-H82</strain>
        <tissue evidence="5">Testes</tissue>
    </source>
</reference>
<keyword evidence="4" id="KW-1185">Reference proteome</keyword>
<proteinExistence type="predicted"/>
<feature type="transmembrane region" description="Helical" evidence="1">
    <location>
        <begin position="299"/>
        <end position="323"/>
    </location>
</feature>
<evidence type="ECO:0000259" key="3">
    <source>
        <dbReference type="PROSITE" id="PS50835"/>
    </source>
</evidence>
<keyword evidence="1" id="KW-0812">Transmembrane</keyword>
<dbReference type="Pfam" id="PF13927">
    <property type="entry name" value="Ig_3"/>
    <property type="match status" value="1"/>
</dbReference>
<sequence length="338" mass="36074">MATIRTVVFCGILLLLCCCTCVHGEDVQGFEGGTVLFSLTSFPEFDETKRLELTIVRSDGTNQTVLDWPAGFVVDMASVSEQFRGRMSLISSGEPGQHQGPAAVRITDLRPSDAVTGGYFQFRQPGVAPGPRMELRVFAITVSASPNPATIGQKVAITCSVDDGSPDSFTWTHEDTGQTIQGTQNPQGSSYTAEFTAIPDSAGSYVCSVSGTIGQGRKNIRLQVGDAMVTAVTTPTSAAMTTIMTTPSVGAMATHPSTSRTPVPTEEKFSTTKLDRTLGLEAVQQPNPSGESEGLNTEAIIACVLGGVIFIIVIAAVVVLVWFRKRRKRETEEGYKHE</sequence>
<evidence type="ECO:0000256" key="2">
    <source>
        <dbReference type="SAM" id="SignalP"/>
    </source>
</evidence>
<dbReference type="InterPro" id="IPR007110">
    <property type="entry name" value="Ig-like_dom"/>
</dbReference>
<evidence type="ECO:0000256" key="1">
    <source>
        <dbReference type="SAM" id="Phobius"/>
    </source>
</evidence>
<dbReference type="PROSITE" id="PS50835">
    <property type="entry name" value="IG_LIKE"/>
    <property type="match status" value="1"/>
</dbReference>